<comment type="caution">
    <text evidence="1">The sequence shown here is derived from an EMBL/GenBank/DDBJ whole genome shotgun (WGS) entry which is preliminary data.</text>
</comment>
<accession>A0AAV7WSZ1</accession>
<keyword evidence="2" id="KW-1185">Reference proteome</keyword>
<reference evidence="1" key="1">
    <citation type="journal article" date="2022" name="bioRxiv">
        <title>Sequencing and chromosome-scale assembly of the giantPleurodeles waltlgenome.</title>
        <authorList>
            <person name="Brown T."/>
            <person name="Elewa A."/>
            <person name="Iarovenko S."/>
            <person name="Subramanian E."/>
            <person name="Araus A.J."/>
            <person name="Petzold A."/>
            <person name="Susuki M."/>
            <person name="Suzuki K.-i.T."/>
            <person name="Hayashi T."/>
            <person name="Toyoda A."/>
            <person name="Oliveira C."/>
            <person name="Osipova E."/>
            <person name="Leigh N.D."/>
            <person name="Simon A."/>
            <person name="Yun M.H."/>
        </authorList>
    </citation>
    <scope>NUCLEOTIDE SEQUENCE</scope>
    <source>
        <strain evidence="1">20211129_DDA</strain>
        <tissue evidence="1">Liver</tissue>
    </source>
</reference>
<evidence type="ECO:0000313" key="1">
    <source>
        <dbReference type="EMBL" id="KAJ1215890.1"/>
    </source>
</evidence>
<proteinExistence type="predicted"/>
<evidence type="ECO:0000313" key="2">
    <source>
        <dbReference type="Proteomes" id="UP001066276"/>
    </source>
</evidence>
<organism evidence="1 2">
    <name type="scientific">Pleurodeles waltl</name>
    <name type="common">Iberian ribbed newt</name>
    <dbReference type="NCBI Taxonomy" id="8319"/>
    <lineage>
        <taxon>Eukaryota</taxon>
        <taxon>Metazoa</taxon>
        <taxon>Chordata</taxon>
        <taxon>Craniata</taxon>
        <taxon>Vertebrata</taxon>
        <taxon>Euteleostomi</taxon>
        <taxon>Amphibia</taxon>
        <taxon>Batrachia</taxon>
        <taxon>Caudata</taxon>
        <taxon>Salamandroidea</taxon>
        <taxon>Salamandridae</taxon>
        <taxon>Pleurodelinae</taxon>
        <taxon>Pleurodeles</taxon>
    </lineage>
</organism>
<dbReference type="Proteomes" id="UP001066276">
    <property type="component" value="Chromosome 1_1"/>
</dbReference>
<dbReference type="EMBL" id="JANPWB010000001">
    <property type="protein sequence ID" value="KAJ1215890.1"/>
    <property type="molecule type" value="Genomic_DNA"/>
</dbReference>
<dbReference type="AlphaFoldDB" id="A0AAV7WSZ1"/>
<sequence length="137" mass="14169">MYWGGWLHSSPNTPAPRLPLHEFFTGAVAGAEVEQRGSAAANSCKRVWVCGSTVLLLLLELSLRSGTGAGGMPPALYRCMEAVPILAPASVGSAARSCSSVRLAAVPALPIHPSIRILTSGGKYSPFVETSIGLAVP</sequence>
<gene>
    <name evidence="1" type="ORF">NDU88_003497</name>
</gene>
<protein>
    <submittedName>
        <fullName evidence="1">Uncharacterized protein</fullName>
    </submittedName>
</protein>
<name>A0AAV7WSZ1_PLEWA</name>